<feature type="compositionally biased region" description="Basic and acidic residues" evidence="1">
    <location>
        <begin position="67"/>
        <end position="77"/>
    </location>
</feature>
<organism evidence="2">
    <name type="scientific">uncultured Synechococcales cyanobacterium</name>
    <dbReference type="NCBI Taxonomy" id="1936017"/>
    <lineage>
        <taxon>Bacteria</taxon>
        <taxon>Bacillati</taxon>
        <taxon>Cyanobacteriota</taxon>
        <taxon>Cyanophyceae</taxon>
        <taxon>Synechococcales</taxon>
        <taxon>environmental samples</taxon>
    </lineage>
</organism>
<accession>A0A6J4VKI0</accession>
<feature type="compositionally biased region" description="Low complexity" evidence="1">
    <location>
        <begin position="86"/>
        <end position="95"/>
    </location>
</feature>
<reference evidence="2" key="1">
    <citation type="submission" date="2020-02" db="EMBL/GenBank/DDBJ databases">
        <authorList>
            <person name="Meier V. D."/>
        </authorList>
    </citation>
    <scope>NUCLEOTIDE SEQUENCE</scope>
    <source>
        <strain evidence="2">AVDCRST_MAG81</strain>
    </source>
</reference>
<dbReference type="EMBL" id="CADCWO010000142">
    <property type="protein sequence ID" value="CAA9578499.1"/>
    <property type="molecule type" value="Genomic_DNA"/>
</dbReference>
<sequence length="95" mass="10511">MQRLPPQIILASQTPRNLRSAAVQCKATRTQIPIWGWECEKESERWVLLGLNIVLGADESGPGSGRWADERADRQADGRAGGGTDGMRAGQFLWY</sequence>
<protein>
    <submittedName>
        <fullName evidence="2">Uncharacterized protein</fullName>
    </submittedName>
</protein>
<evidence type="ECO:0000256" key="1">
    <source>
        <dbReference type="SAM" id="MobiDB-lite"/>
    </source>
</evidence>
<evidence type="ECO:0000313" key="2">
    <source>
        <dbReference type="EMBL" id="CAA9578499.1"/>
    </source>
</evidence>
<gene>
    <name evidence="2" type="ORF">AVDCRST_MAG81-2557</name>
</gene>
<feature type="non-terminal residue" evidence="2">
    <location>
        <position position="95"/>
    </location>
</feature>
<name>A0A6J4VKI0_9CYAN</name>
<proteinExistence type="predicted"/>
<feature type="region of interest" description="Disordered" evidence="1">
    <location>
        <begin position="60"/>
        <end position="95"/>
    </location>
</feature>
<dbReference type="AlphaFoldDB" id="A0A6J4VKI0"/>